<evidence type="ECO:0000256" key="6">
    <source>
        <dbReference type="ARBA" id="ARBA00023172"/>
    </source>
</evidence>
<dbReference type="NCBIfam" id="TIGR02012">
    <property type="entry name" value="tigrfam_recA"/>
    <property type="match status" value="1"/>
</dbReference>
<accession>E8ZGK6</accession>
<keyword evidence="12" id="KW-1185">Reference proteome</keyword>
<dbReference type="InterPro" id="IPR020588">
    <property type="entry name" value="RecA_ATP-bd"/>
</dbReference>
<comment type="function">
    <text evidence="7">Can catalyze the hydrolysis of ATP in the presence of single-stranded DNA, the ATP-dependent uptake of single-stranded DNA by duplex DNA, and the ATP-dependent hybridization of homologous single-stranded DNAs.</text>
</comment>
<dbReference type="GO" id="GO:0005524">
    <property type="term" value="F:ATP binding"/>
    <property type="evidence" value="ECO:0007669"/>
    <property type="project" value="UniProtKB-KW"/>
</dbReference>
<keyword evidence="7" id="KW-0234">DNA repair</keyword>
<keyword evidence="6 8" id="KW-0233">DNA recombination</keyword>
<name>E8ZGK6_MYCHL</name>
<dbReference type="Pfam" id="PF21096">
    <property type="entry name" value="RecA_C"/>
    <property type="match status" value="1"/>
</dbReference>
<dbReference type="AlphaFoldDB" id="E8ZGK6"/>
<dbReference type="OrthoDB" id="9776733at2"/>
<reference evidence="11 12" key="1">
    <citation type="journal article" date="2011" name="J. Bacteriol.">
        <title>Complete genome sequence of Mycoplasma haemofelis, a hemotropic mycoplasma.</title>
        <authorList>
            <person name="Barker E.N."/>
            <person name="Helps C.R."/>
            <person name="Peters I.R."/>
            <person name="Darby A.C."/>
            <person name="Radford A.D."/>
            <person name="Tasker S."/>
        </authorList>
    </citation>
    <scope>NUCLEOTIDE SEQUENCE [LARGE SCALE GENOMIC DNA]</scope>
    <source>
        <strain evidence="11 12">Langford 1</strain>
    </source>
</reference>
<dbReference type="InterPro" id="IPR049428">
    <property type="entry name" value="RecA-like_N"/>
</dbReference>
<dbReference type="SMART" id="SM00382">
    <property type="entry name" value="AAA"/>
    <property type="match status" value="1"/>
</dbReference>
<organism evidence="11 12">
    <name type="scientific">Mycoplasma haemofelis (strain Langford 1)</name>
    <name type="common">Haemobartonella felis</name>
    <dbReference type="NCBI Taxonomy" id="941640"/>
    <lineage>
        <taxon>Bacteria</taxon>
        <taxon>Bacillati</taxon>
        <taxon>Mycoplasmatota</taxon>
        <taxon>Mollicutes</taxon>
        <taxon>Mycoplasmataceae</taxon>
        <taxon>Mycoplasma</taxon>
    </lineage>
</organism>
<feature type="domain" description="RecA family profile 1" evidence="9">
    <location>
        <begin position="31"/>
        <end position="190"/>
    </location>
</feature>
<dbReference type="KEGG" id="mha:HF1_00280"/>
<dbReference type="Proteomes" id="UP000008637">
    <property type="component" value="Chromosome"/>
</dbReference>
<dbReference type="Pfam" id="PF00154">
    <property type="entry name" value="RecA_N"/>
    <property type="match status" value="1"/>
</dbReference>
<evidence type="ECO:0000313" key="12">
    <source>
        <dbReference type="Proteomes" id="UP000008637"/>
    </source>
</evidence>
<evidence type="ECO:0000313" key="11">
    <source>
        <dbReference type="EMBL" id="CBY92036.1"/>
    </source>
</evidence>
<dbReference type="InterPro" id="IPR023400">
    <property type="entry name" value="RecA_C_sf"/>
</dbReference>
<protein>
    <recommendedName>
        <fullName evidence="2 7">Protein RecA</fullName>
    </recommendedName>
    <alternativeName>
        <fullName evidence="7">Recombinase A</fullName>
    </alternativeName>
</protein>
<dbReference type="PANTHER" id="PTHR45900:SF1">
    <property type="entry name" value="MITOCHONDRIAL DNA REPAIR PROTEIN RECA HOMOLOG-RELATED"/>
    <property type="match status" value="1"/>
</dbReference>
<dbReference type="PANTHER" id="PTHR45900">
    <property type="entry name" value="RECA"/>
    <property type="match status" value="1"/>
</dbReference>
<dbReference type="InterPro" id="IPR027417">
    <property type="entry name" value="P-loop_NTPase"/>
</dbReference>
<evidence type="ECO:0000259" key="9">
    <source>
        <dbReference type="PROSITE" id="PS50162"/>
    </source>
</evidence>
<evidence type="ECO:0000256" key="2">
    <source>
        <dbReference type="ARBA" id="ARBA00015553"/>
    </source>
</evidence>
<dbReference type="PROSITE" id="PS50162">
    <property type="entry name" value="RECA_2"/>
    <property type="match status" value="1"/>
</dbReference>
<dbReference type="HOGENOM" id="CLU_040469_1_2_14"/>
<dbReference type="GO" id="GO:0140664">
    <property type="term" value="F:ATP-dependent DNA damage sensor activity"/>
    <property type="evidence" value="ECO:0007669"/>
    <property type="project" value="InterPro"/>
</dbReference>
<keyword evidence="8" id="KW-0227">DNA damage</keyword>
<dbReference type="InterPro" id="IPR020587">
    <property type="entry name" value="RecA_monomer-monomer_interface"/>
</dbReference>
<proteinExistence type="inferred from homology"/>
<dbReference type="GO" id="GO:0009432">
    <property type="term" value="P:SOS response"/>
    <property type="evidence" value="ECO:0007669"/>
    <property type="project" value="UniProtKB-KW"/>
</dbReference>
<keyword evidence="5 8" id="KW-0238">DNA-binding</keyword>
<dbReference type="SUPFAM" id="SSF54752">
    <property type="entry name" value="RecA protein, C-terminal domain"/>
    <property type="match status" value="1"/>
</dbReference>
<keyword evidence="4 8" id="KW-0067">ATP-binding</keyword>
<sequence>MSKTLNSKISFPNLDELGVQVWNKNFAKGANIEVISTGSYVLNRALGAGGWPKGKIIEIFGTDSSGKSTLALHSVLEAQKAGQRVVYIDLENTLNPEWAKKIGVDASKLLVAYPNSGEEAMELIFKLIETKNVDLIIVDSVAALVPSAEFESNFQDQTMGLHARLMSKGLRIIQSKLIGSHTTIIFINQIREKIGNSYIPSITTTGGRALKYAASVRVEIKRCEAIKDSSNTTIGFATKGIVVKNKYGAPMAVANMALYFDSGFDVYHEVIQECLSKQVIVRKGSWFEYEGKNISQGLPHLRKLMRENKELFEGVKKKVLFI</sequence>
<evidence type="ECO:0000259" key="10">
    <source>
        <dbReference type="PROSITE" id="PS50163"/>
    </source>
</evidence>
<dbReference type="EMBL" id="FR773153">
    <property type="protein sequence ID" value="CBY92036.1"/>
    <property type="molecule type" value="Genomic_DNA"/>
</dbReference>
<evidence type="ECO:0000256" key="3">
    <source>
        <dbReference type="ARBA" id="ARBA00022741"/>
    </source>
</evidence>
<feature type="domain" description="RecA family profile 2" evidence="10">
    <location>
        <begin position="195"/>
        <end position="269"/>
    </location>
</feature>
<dbReference type="GO" id="GO:0006281">
    <property type="term" value="P:DNA repair"/>
    <property type="evidence" value="ECO:0007669"/>
    <property type="project" value="UniProtKB-KW"/>
</dbReference>
<gene>
    <name evidence="11" type="primary">recA</name>
    <name evidence="11" type="ordered locus">HF1_00280</name>
</gene>
<dbReference type="SUPFAM" id="SSF52540">
    <property type="entry name" value="P-loop containing nucleoside triphosphate hydrolases"/>
    <property type="match status" value="1"/>
</dbReference>
<evidence type="ECO:0000256" key="8">
    <source>
        <dbReference type="RuleBase" id="RU004527"/>
    </source>
</evidence>
<dbReference type="PRINTS" id="PR00142">
    <property type="entry name" value="RECA"/>
</dbReference>
<dbReference type="GO" id="GO:0005829">
    <property type="term" value="C:cytosol"/>
    <property type="evidence" value="ECO:0007669"/>
    <property type="project" value="TreeGrafter"/>
</dbReference>
<dbReference type="Gene3D" id="3.40.50.300">
    <property type="entry name" value="P-loop containing nucleotide triphosphate hydrolases"/>
    <property type="match status" value="1"/>
</dbReference>
<comment type="similarity">
    <text evidence="1 8">Belongs to the RecA family.</text>
</comment>
<dbReference type="GO" id="GO:0006310">
    <property type="term" value="P:DNA recombination"/>
    <property type="evidence" value="ECO:0007669"/>
    <property type="project" value="UniProtKB-KW"/>
</dbReference>
<evidence type="ECO:0000256" key="7">
    <source>
        <dbReference type="RuleBase" id="RU000526"/>
    </source>
</evidence>
<keyword evidence="3 8" id="KW-0547">Nucleotide-binding</keyword>
<dbReference type="InterPro" id="IPR049261">
    <property type="entry name" value="RecA-like_C"/>
</dbReference>
<dbReference type="Gene3D" id="3.30.250.10">
    <property type="entry name" value="RecA protein, C-terminal domain"/>
    <property type="match status" value="1"/>
</dbReference>
<evidence type="ECO:0000256" key="1">
    <source>
        <dbReference type="ARBA" id="ARBA00009391"/>
    </source>
</evidence>
<dbReference type="InterPro" id="IPR013765">
    <property type="entry name" value="DNA_recomb/repair_RecA"/>
</dbReference>
<keyword evidence="7" id="KW-0742">SOS response</keyword>
<dbReference type="GO" id="GO:0003697">
    <property type="term" value="F:single-stranded DNA binding"/>
    <property type="evidence" value="ECO:0007669"/>
    <property type="project" value="InterPro"/>
</dbReference>
<dbReference type="PROSITE" id="PS50163">
    <property type="entry name" value="RECA_3"/>
    <property type="match status" value="1"/>
</dbReference>
<dbReference type="InterPro" id="IPR003593">
    <property type="entry name" value="AAA+_ATPase"/>
</dbReference>
<evidence type="ECO:0000256" key="4">
    <source>
        <dbReference type="ARBA" id="ARBA00022840"/>
    </source>
</evidence>
<evidence type="ECO:0000256" key="5">
    <source>
        <dbReference type="ARBA" id="ARBA00023125"/>
    </source>
</evidence>